<keyword evidence="2" id="KW-0597">Phosphoprotein</keyword>
<dbReference type="PANTHER" id="PTHR43439">
    <property type="entry name" value="PHENYLACETATE-COENZYME A LIGASE"/>
    <property type="match status" value="1"/>
</dbReference>
<proteinExistence type="predicted"/>
<dbReference type="SUPFAM" id="SSF47336">
    <property type="entry name" value="ACP-like"/>
    <property type="match status" value="1"/>
</dbReference>
<dbReference type="VEuPathDB" id="FungiDB:ASPCADRAFT_53344"/>
<gene>
    <name evidence="4" type="ORF">ASPCADRAFT_53344</name>
</gene>
<dbReference type="AlphaFoldDB" id="A0A1R3RFW2"/>
<dbReference type="Pfam" id="PF00550">
    <property type="entry name" value="PP-binding"/>
    <property type="match status" value="1"/>
</dbReference>
<dbReference type="Gene3D" id="1.10.1200.10">
    <property type="entry name" value="ACP-like"/>
    <property type="match status" value="1"/>
</dbReference>
<dbReference type="InterPro" id="IPR051414">
    <property type="entry name" value="Adenylate-forming_Reductase"/>
</dbReference>
<dbReference type="OrthoDB" id="429813at2759"/>
<feature type="domain" description="Carrier" evidence="3">
    <location>
        <begin position="554"/>
        <end position="637"/>
    </location>
</feature>
<accession>A0A1R3RFW2</accession>
<dbReference type="Pfam" id="PF23562">
    <property type="entry name" value="AMP-binding_C_3"/>
    <property type="match status" value="1"/>
</dbReference>
<dbReference type="Pfam" id="PF00501">
    <property type="entry name" value="AMP-binding"/>
    <property type="match status" value="1"/>
</dbReference>
<dbReference type="PROSITE" id="PS00455">
    <property type="entry name" value="AMP_BINDING"/>
    <property type="match status" value="1"/>
</dbReference>
<dbReference type="Pfam" id="PF07993">
    <property type="entry name" value="NAD_binding_4"/>
    <property type="match status" value="1"/>
</dbReference>
<dbReference type="EMBL" id="KV907504">
    <property type="protein sequence ID" value="OOF93362.1"/>
    <property type="molecule type" value="Genomic_DNA"/>
</dbReference>
<dbReference type="PANTHER" id="PTHR43439:SF2">
    <property type="entry name" value="ENZYME, PUTATIVE (JCVI)-RELATED"/>
    <property type="match status" value="1"/>
</dbReference>
<dbReference type="InterPro" id="IPR009081">
    <property type="entry name" value="PP-bd_ACP"/>
</dbReference>
<evidence type="ECO:0000313" key="4">
    <source>
        <dbReference type="EMBL" id="OOF93362.1"/>
    </source>
</evidence>
<evidence type="ECO:0000256" key="2">
    <source>
        <dbReference type="ARBA" id="ARBA00022553"/>
    </source>
</evidence>
<dbReference type="SUPFAM" id="SSF56801">
    <property type="entry name" value="Acetyl-CoA synthetase-like"/>
    <property type="match status" value="1"/>
</dbReference>
<dbReference type="Gene3D" id="3.40.50.720">
    <property type="entry name" value="NAD(P)-binding Rossmann-like Domain"/>
    <property type="match status" value="1"/>
</dbReference>
<dbReference type="SUPFAM" id="SSF51735">
    <property type="entry name" value="NAD(P)-binding Rossmann-fold domains"/>
    <property type="match status" value="1"/>
</dbReference>
<dbReference type="Proteomes" id="UP000188318">
    <property type="component" value="Unassembled WGS sequence"/>
</dbReference>
<dbReference type="InterPro" id="IPR020845">
    <property type="entry name" value="AMP-binding_CS"/>
</dbReference>
<dbReference type="InterPro" id="IPR042099">
    <property type="entry name" value="ANL_N_sf"/>
</dbReference>
<protein>
    <recommendedName>
        <fullName evidence="3">Carrier domain-containing protein</fullName>
    </recommendedName>
</protein>
<name>A0A1R3RFW2_ASPC5</name>
<dbReference type="InterPro" id="IPR013120">
    <property type="entry name" value="FAR_NAD-bd"/>
</dbReference>
<organism evidence="4 5">
    <name type="scientific">Aspergillus carbonarius (strain ITEM 5010)</name>
    <dbReference type="NCBI Taxonomy" id="602072"/>
    <lineage>
        <taxon>Eukaryota</taxon>
        <taxon>Fungi</taxon>
        <taxon>Dikarya</taxon>
        <taxon>Ascomycota</taxon>
        <taxon>Pezizomycotina</taxon>
        <taxon>Eurotiomycetes</taxon>
        <taxon>Eurotiomycetidae</taxon>
        <taxon>Eurotiales</taxon>
        <taxon>Aspergillaceae</taxon>
        <taxon>Aspergillus</taxon>
        <taxon>Aspergillus subgen. Circumdati</taxon>
    </lineage>
</organism>
<dbReference type="InterPro" id="IPR036291">
    <property type="entry name" value="NAD(P)-bd_dom_sf"/>
</dbReference>
<keyword evidence="1" id="KW-0596">Phosphopantetheine</keyword>
<dbReference type="OMA" id="WNKHEYI"/>
<dbReference type="InterPro" id="IPR036736">
    <property type="entry name" value="ACP-like_sf"/>
</dbReference>
<evidence type="ECO:0000313" key="5">
    <source>
        <dbReference type="Proteomes" id="UP000188318"/>
    </source>
</evidence>
<evidence type="ECO:0000256" key="1">
    <source>
        <dbReference type="ARBA" id="ARBA00022450"/>
    </source>
</evidence>
<dbReference type="STRING" id="602072.A0A1R3RFW2"/>
<dbReference type="Gene3D" id="3.40.50.12780">
    <property type="entry name" value="N-terminal domain of ligase-like"/>
    <property type="match status" value="1"/>
</dbReference>
<reference evidence="5" key="1">
    <citation type="journal article" date="2017" name="Genome Biol.">
        <title>Comparative genomics reveals high biological diversity and specific adaptations in the industrially and medically important fungal genus Aspergillus.</title>
        <authorList>
            <person name="de Vries R.P."/>
            <person name="Riley R."/>
            <person name="Wiebenga A."/>
            <person name="Aguilar-Osorio G."/>
            <person name="Amillis S."/>
            <person name="Uchima C.A."/>
            <person name="Anderluh G."/>
            <person name="Asadollahi M."/>
            <person name="Askin M."/>
            <person name="Barry K."/>
            <person name="Battaglia E."/>
            <person name="Bayram O."/>
            <person name="Benocci T."/>
            <person name="Braus-Stromeyer S.A."/>
            <person name="Caldana C."/>
            <person name="Canovas D."/>
            <person name="Cerqueira G.C."/>
            <person name="Chen F."/>
            <person name="Chen W."/>
            <person name="Choi C."/>
            <person name="Clum A."/>
            <person name="Dos Santos R.A."/>
            <person name="Damasio A.R."/>
            <person name="Diallinas G."/>
            <person name="Emri T."/>
            <person name="Fekete E."/>
            <person name="Flipphi M."/>
            <person name="Freyberg S."/>
            <person name="Gallo A."/>
            <person name="Gournas C."/>
            <person name="Habgood R."/>
            <person name="Hainaut M."/>
            <person name="Harispe M.L."/>
            <person name="Henrissat B."/>
            <person name="Hilden K.S."/>
            <person name="Hope R."/>
            <person name="Hossain A."/>
            <person name="Karabika E."/>
            <person name="Karaffa L."/>
            <person name="Karanyi Z."/>
            <person name="Krasevec N."/>
            <person name="Kuo A."/>
            <person name="Kusch H."/>
            <person name="LaButti K."/>
            <person name="Lagendijk E.L."/>
            <person name="Lapidus A."/>
            <person name="Levasseur A."/>
            <person name="Lindquist E."/>
            <person name="Lipzen A."/>
            <person name="Logrieco A.F."/>
            <person name="MacCabe A."/>
            <person name="Maekelae M.R."/>
            <person name="Malavazi I."/>
            <person name="Melin P."/>
            <person name="Meyer V."/>
            <person name="Mielnichuk N."/>
            <person name="Miskei M."/>
            <person name="Molnar A.P."/>
            <person name="Mule G."/>
            <person name="Ngan C.Y."/>
            <person name="Orejas M."/>
            <person name="Orosz E."/>
            <person name="Ouedraogo J.P."/>
            <person name="Overkamp K.M."/>
            <person name="Park H.-S."/>
            <person name="Perrone G."/>
            <person name="Piumi F."/>
            <person name="Punt P.J."/>
            <person name="Ram A.F."/>
            <person name="Ramon A."/>
            <person name="Rauscher S."/>
            <person name="Record E."/>
            <person name="Riano-Pachon D.M."/>
            <person name="Robert V."/>
            <person name="Roehrig J."/>
            <person name="Ruller R."/>
            <person name="Salamov A."/>
            <person name="Salih N.S."/>
            <person name="Samson R.A."/>
            <person name="Sandor E."/>
            <person name="Sanguinetti M."/>
            <person name="Schuetze T."/>
            <person name="Sepcic K."/>
            <person name="Shelest E."/>
            <person name="Sherlock G."/>
            <person name="Sophianopoulou V."/>
            <person name="Squina F.M."/>
            <person name="Sun H."/>
            <person name="Susca A."/>
            <person name="Todd R.B."/>
            <person name="Tsang A."/>
            <person name="Unkles S.E."/>
            <person name="van de Wiele N."/>
            <person name="van Rossen-Uffink D."/>
            <person name="Oliveira J.V."/>
            <person name="Vesth T.C."/>
            <person name="Visser J."/>
            <person name="Yu J.-H."/>
            <person name="Zhou M."/>
            <person name="Andersen M.R."/>
            <person name="Archer D.B."/>
            <person name="Baker S.E."/>
            <person name="Benoit I."/>
            <person name="Brakhage A.A."/>
            <person name="Braus G.H."/>
            <person name="Fischer R."/>
            <person name="Frisvad J.C."/>
            <person name="Goldman G.H."/>
            <person name="Houbraken J."/>
            <person name="Oakley B."/>
            <person name="Pocsi I."/>
            <person name="Scazzocchio C."/>
            <person name="Seiboth B."/>
            <person name="vanKuyk P.A."/>
            <person name="Wortman J."/>
            <person name="Dyer P.S."/>
            <person name="Grigoriev I.V."/>
        </authorList>
    </citation>
    <scope>NUCLEOTIDE SEQUENCE [LARGE SCALE GENOMIC DNA]</scope>
    <source>
        <strain evidence="5">ITEM 5010</strain>
    </source>
</reference>
<keyword evidence="5" id="KW-1185">Reference proteome</keyword>
<sequence length="1047" mass="116888">MAPTGNVLRKRLLTTEVDAIAEQDPGRRFCVMPKGSELSDGLREVSIQDLARGINSMCWWIEAQAGRGQASRPTVAYMGANDIRYFIFIVACQKTGYKPLLPSSKNSDEAQLYLLDETKCTRFFYSAERERKAIELKQLRPELHLFQLPSLDAILESTEGFRSYPFTQSYEEVEDEVFLIVHSSGSTGMPKPIPLTHGYFSTLDALAYLPRPGGRRLTIFSDLSPDNLVLSVVPFFHMMGVVAFTESIFHAVPFLYGPEKPLSVGFLTDLIRLGQPTTALLPPSILDDVSLSEEALRTLSTLESVYFGGAPLSSETGDKVRKYTKLITALGSTETSIIPSIVPERDEDYGFLEWNPNYGAVMEPVGDGIYELVIPRPPTRDYHGICHTFPSFTEYHTKDLFTQHPTNPQLWKHHGRLDDVIVLSNGFKFNPVIMETMIEAHPRISRALVVGKSKFHTALLVEPYWDPSGADIDPDSFIEEIWPAVETANQVVAAHGRVLKDKIGLSRRDTPFQTTPKGSTRRAAVLRDYAEEIEAIYSRSDEDTVPVAKMPKTPTLPNLTQYIHELVTKILQRSDFGSQEDLYKLGLDSLQTIQVAKYLRSALLADRGSAAPINLTTQMIYAHPTVEQLAQLVLHVLDGGNAQEISRPEKLNGLVQKYTADLPFQDSAPVQNGVNPQQKSTVILTGSTGSLGTYLLDVLLQDQAVAKIYCFNRSDAKIKQEKGFKEKGLIHAASGLEKVEYLTVSFGDAQFGLDHTKYEELLSSVDTIIHNAWKVDFNHSVNSFEDPHIRGVRNFIDFSLQSKHRAHFYFVSSVGTVGAWSTQMGATVPELPIDNYEACPNQGYGESKYISERICYEAARRSGVPTTVFRVGQIAGPTTAKGLWNTQDWLPTIIATSKAMGLIPDTLGSRVVDWIAVDTLAKIITEIIHTRSTESNFPSAVFHLVNPSKTTWESLVPAAQEMYPHMKPIDLSTWVKHLEHMSNPSEQDIAEKPALKLLDFYREFAENTTLLLVPLAVDRAKESSATMASLGPVTRDDMMNWLKQWRF</sequence>
<dbReference type="InterPro" id="IPR000873">
    <property type="entry name" value="AMP-dep_synth/lig_dom"/>
</dbReference>
<dbReference type="PROSITE" id="PS50075">
    <property type="entry name" value="CARRIER"/>
    <property type="match status" value="1"/>
</dbReference>
<evidence type="ECO:0000259" key="3">
    <source>
        <dbReference type="PROSITE" id="PS50075"/>
    </source>
</evidence>